<protein>
    <submittedName>
        <fullName evidence="2">XRE family transcriptional regulator</fullName>
    </submittedName>
</protein>
<dbReference type="InterPro" id="IPR041413">
    <property type="entry name" value="MLTR_LBD"/>
</dbReference>
<dbReference type="RefSeq" id="WP_122191270.1">
    <property type="nucleotide sequence ID" value="NZ_RFFH01000018.1"/>
</dbReference>
<accession>A0A3M2KTQ6</accession>
<name>A0A3M2KTQ6_9NOCA</name>
<dbReference type="PANTHER" id="PTHR35010">
    <property type="entry name" value="BLL4672 PROTEIN-RELATED"/>
    <property type="match status" value="1"/>
</dbReference>
<evidence type="ECO:0000313" key="3">
    <source>
        <dbReference type="Proteomes" id="UP000279275"/>
    </source>
</evidence>
<evidence type="ECO:0000259" key="1">
    <source>
        <dbReference type="PROSITE" id="PS50943"/>
    </source>
</evidence>
<dbReference type="PANTHER" id="PTHR35010:SF2">
    <property type="entry name" value="BLL4672 PROTEIN"/>
    <property type="match status" value="1"/>
</dbReference>
<dbReference type="CDD" id="cd00093">
    <property type="entry name" value="HTH_XRE"/>
    <property type="match status" value="1"/>
</dbReference>
<dbReference type="EMBL" id="RFFH01000018">
    <property type="protein sequence ID" value="RMI28849.1"/>
    <property type="molecule type" value="Genomic_DNA"/>
</dbReference>
<dbReference type="Pfam" id="PF17765">
    <property type="entry name" value="MLTR_LBD"/>
    <property type="match status" value="1"/>
</dbReference>
<reference evidence="2 3" key="1">
    <citation type="submission" date="2018-10" db="EMBL/GenBank/DDBJ databases">
        <title>Isolation from cow dung.</title>
        <authorList>
            <person name="Ling L."/>
        </authorList>
    </citation>
    <scope>NUCLEOTIDE SEQUENCE [LARGE SCALE GENOMIC DNA]</scope>
    <source>
        <strain evidence="2 3">NEAU-LL90</strain>
    </source>
</reference>
<dbReference type="GO" id="GO:0003677">
    <property type="term" value="F:DNA binding"/>
    <property type="evidence" value="ECO:0007669"/>
    <property type="project" value="InterPro"/>
</dbReference>
<dbReference type="PROSITE" id="PS50943">
    <property type="entry name" value="HTH_CROC1"/>
    <property type="match status" value="1"/>
</dbReference>
<dbReference type="SMART" id="SM00530">
    <property type="entry name" value="HTH_XRE"/>
    <property type="match status" value="1"/>
</dbReference>
<proteinExistence type="predicted"/>
<evidence type="ECO:0000313" key="2">
    <source>
        <dbReference type="EMBL" id="RMI28849.1"/>
    </source>
</evidence>
<dbReference type="InterPro" id="IPR001387">
    <property type="entry name" value="Cro/C1-type_HTH"/>
</dbReference>
<sequence>MTDRAPHLRELGEFLKTRRGELDPATVGLVVDSGRPRRVRGLRREEVADLAAISTDYYTRIEQGRLAPSEPVLAALVRVLRLDRAERDYLENLIGPGARRTPVRRGRQRVRPQIQRLLDQLTDTPALVLGRRLDILAWNRLAAALLTDFSAVPARQRNYVRLIFTDPAVRELYQDWEAVARTGVAILRMDAAANPADPDLAALVGELSVTDPQFRQWWADRHVAHQEFGTKVLRHPEVGELTLDWDTFTYAGDPAQQLVLWSAEPGSASHERLRILASWSAAPPHPVAVDDPLGTERE</sequence>
<dbReference type="Pfam" id="PF13560">
    <property type="entry name" value="HTH_31"/>
    <property type="match status" value="1"/>
</dbReference>
<dbReference type="Proteomes" id="UP000279275">
    <property type="component" value="Unassembled WGS sequence"/>
</dbReference>
<dbReference type="AlphaFoldDB" id="A0A3M2KTQ6"/>
<dbReference type="OrthoDB" id="3608749at2"/>
<dbReference type="InterPro" id="IPR010982">
    <property type="entry name" value="Lambda_DNA-bd_dom_sf"/>
</dbReference>
<comment type="caution">
    <text evidence="2">The sequence shown here is derived from an EMBL/GenBank/DDBJ whole genome shotgun (WGS) entry which is preliminary data.</text>
</comment>
<dbReference type="Gene3D" id="3.30.450.180">
    <property type="match status" value="1"/>
</dbReference>
<organism evidence="2 3">
    <name type="scientific">Nocardia stercoris</name>
    <dbReference type="NCBI Taxonomy" id="2483361"/>
    <lineage>
        <taxon>Bacteria</taxon>
        <taxon>Bacillati</taxon>
        <taxon>Actinomycetota</taxon>
        <taxon>Actinomycetes</taxon>
        <taxon>Mycobacteriales</taxon>
        <taxon>Nocardiaceae</taxon>
        <taxon>Nocardia</taxon>
    </lineage>
</organism>
<gene>
    <name evidence="2" type="ORF">EBN03_28670</name>
</gene>
<keyword evidence="3" id="KW-1185">Reference proteome</keyword>
<dbReference type="Gene3D" id="1.10.260.40">
    <property type="entry name" value="lambda repressor-like DNA-binding domains"/>
    <property type="match status" value="1"/>
</dbReference>
<dbReference type="SUPFAM" id="SSF47413">
    <property type="entry name" value="lambda repressor-like DNA-binding domains"/>
    <property type="match status" value="1"/>
</dbReference>
<feature type="domain" description="HTH cro/C1-type" evidence="1">
    <location>
        <begin position="37"/>
        <end position="87"/>
    </location>
</feature>